<evidence type="ECO:0000256" key="1">
    <source>
        <dbReference type="SAM" id="Coils"/>
    </source>
</evidence>
<evidence type="ECO:0000313" key="2">
    <source>
        <dbReference type="EMBL" id="CAB4888972.1"/>
    </source>
</evidence>
<reference evidence="2" key="1">
    <citation type="submission" date="2020-05" db="EMBL/GenBank/DDBJ databases">
        <authorList>
            <person name="Chiriac C."/>
            <person name="Salcher M."/>
            <person name="Ghai R."/>
            <person name="Kavagutti S V."/>
        </authorList>
    </citation>
    <scope>NUCLEOTIDE SEQUENCE</scope>
</reference>
<name>A0A6J7EYW0_9ZZZZ</name>
<sequence length="86" mass="9271">MDARLAVVEEALKSAEAEVWRKSDPAAKARAQDVVNQLSESITNYEKVAAKAQAAGNAKKAQEALESAAARKVWLLEAEKSLADFN</sequence>
<feature type="coiled-coil region" evidence="1">
    <location>
        <begin position="28"/>
        <end position="71"/>
    </location>
</feature>
<keyword evidence="1" id="KW-0175">Coiled coil</keyword>
<proteinExistence type="predicted"/>
<gene>
    <name evidence="2" type="ORF">UFOPK3482_01111</name>
</gene>
<dbReference type="AlphaFoldDB" id="A0A6J7EYW0"/>
<dbReference type="EMBL" id="CAFBLZ010000118">
    <property type="protein sequence ID" value="CAB4888972.1"/>
    <property type="molecule type" value="Genomic_DNA"/>
</dbReference>
<accession>A0A6J7EYW0</accession>
<protein>
    <submittedName>
        <fullName evidence="2">Unannotated protein</fullName>
    </submittedName>
</protein>
<organism evidence="2">
    <name type="scientific">freshwater metagenome</name>
    <dbReference type="NCBI Taxonomy" id="449393"/>
    <lineage>
        <taxon>unclassified sequences</taxon>
        <taxon>metagenomes</taxon>
        <taxon>ecological metagenomes</taxon>
    </lineage>
</organism>